<gene>
    <name evidence="3" type="ORF">BET38_04470</name>
</gene>
<dbReference type="Pfam" id="PF02525">
    <property type="entry name" value="Flavodoxin_2"/>
    <property type="match status" value="1"/>
</dbReference>
<reference evidence="3" key="1">
    <citation type="submission" date="2018-07" db="EMBL/GenBank/DDBJ databases">
        <authorList>
            <consortium name="PulseNet: The National Subtyping Network for Foodborne Disease Surveillance"/>
            <person name="Tarr C.L."/>
            <person name="Trees E."/>
            <person name="Katz L.S."/>
            <person name="Carleton-Romer H.A."/>
            <person name="Stroika S."/>
            <person name="Kucerova Z."/>
            <person name="Roache K.F."/>
            <person name="Sabol A.L."/>
            <person name="Besser J."/>
            <person name="Gerner-Smidt P."/>
        </authorList>
    </citation>
    <scope>NUCLEOTIDE SEQUENCE</scope>
    <source>
        <strain evidence="3">2016K-0586</strain>
    </source>
</reference>
<dbReference type="AlphaFoldDB" id="A0A5V0PUI7"/>
<evidence type="ECO:0000313" key="3">
    <source>
        <dbReference type="EMBL" id="EBQ3402594.1"/>
    </source>
</evidence>
<dbReference type="GO" id="GO:0010181">
    <property type="term" value="F:FMN binding"/>
    <property type="evidence" value="ECO:0007669"/>
    <property type="project" value="TreeGrafter"/>
</dbReference>
<dbReference type="SUPFAM" id="SSF52218">
    <property type="entry name" value="Flavoproteins"/>
    <property type="match status" value="1"/>
</dbReference>
<feature type="domain" description="Flavodoxin-like fold" evidence="2">
    <location>
        <begin position="2"/>
        <end position="172"/>
    </location>
</feature>
<name>A0A5V0PUI7_SALER</name>
<proteinExistence type="predicted"/>
<protein>
    <submittedName>
        <fullName evidence="3">NAD(P)H-dependent oxidoreductase</fullName>
    </submittedName>
</protein>
<dbReference type="InterPro" id="IPR046980">
    <property type="entry name" value="KefG/KefF"/>
</dbReference>
<dbReference type="GO" id="GO:0009055">
    <property type="term" value="F:electron transfer activity"/>
    <property type="evidence" value="ECO:0007669"/>
    <property type="project" value="TreeGrafter"/>
</dbReference>
<organism evidence="3">
    <name type="scientific">Salmonella enterica</name>
    <name type="common">Salmonella choleraesuis</name>
    <dbReference type="NCBI Taxonomy" id="28901"/>
    <lineage>
        <taxon>Bacteria</taxon>
        <taxon>Pseudomonadati</taxon>
        <taxon>Pseudomonadota</taxon>
        <taxon>Gammaproteobacteria</taxon>
        <taxon>Enterobacterales</taxon>
        <taxon>Enterobacteriaceae</taxon>
        <taxon>Salmonella</taxon>
    </lineage>
</organism>
<sequence length="187" mass="21892">MKKTLIVVAHPNIENSVVNQCWINELKKYPDQFTVHELYKAYPDGRINIETEQRLVEQHESLVLQFPVYWFNCPPMLKQWLDEVFLYGWAYGSTGDKLKNKKIALAVTAGIELADYMANGRYKFTMQEVLRPFEMTIKYVGAEYVPHFAFYGAEYNPSKEVIKENAVDYVKYLTKLTYSELVISNYC</sequence>
<dbReference type="EMBL" id="AAGORH010000001">
    <property type="protein sequence ID" value="EBQ3402594.1"/>
    <property type="molecule type" value="Genomic_DNA"/>
</dbReference>
<dbReference type="PANTHER" id="PTHR47307:SF1">
    <property type="entry name" value="GLUTATHIONE-REGULATED POTASSIUM-EFFLUX SYSTEM ANCILLARY PROTEIN KEFG"/>
    <property type="match status" value="1"/>
</dbReference>
<evidence type="ECO:0000256" key="1">
    <source>
        <dbReference type="ARBA" id="ARBA00023002"/>
    </source>
</evidence>
<dbReference type="RefSeq" id="WP_126524426.1">
    <property type="nucleotide sequence ID" value="NZ_CP091604.1"/>
</dbReference>
<accession>A0A5V0PUI7</accession>
<dbReference type="PANTHER" id="PTHR47307">
    <property type="entry name" value="GLUTATHIONE-REGULATED POTASSIUM-EFFLUX SYSTEM ANCILLARY PROTEIN KEFG"/>
    <property type="match status" value="1"/>
</dbReference>
<evidence type="ECO:0000259" key="2">
    <source>
        <dbReference type="Pfam" id="PF02525"/>
    </source>
</evidence>
<keyword evidence="1" id="KW-0560">Oxidoreductase</keyword>
<dbReference type="Gene3D" id="3.40.50.360">
    <property type="match status" value="1"/>
</dbReference>
<comment type="caution">
    <text evidence="3">The sequence shown here is derived from an EMBL/GenBank/DDBJ whole genome shotgun (WGS) entry which is preliminary data.</text>
</comment>
<dbReference type="InterPro" id="IPR029039">
    <property type="entry name" value="Flavoprotein-like_sf"/>
</dbReference>
<dbReference type="GO" id="GO:0003955">
    <property type="term" value="F:NAD(P)H dehydrogenase (quinone) activity"/>
    <property type="evidence" value="ECO:0007669"/>
    <property type="project" value="TreeGrafter"/>
</dbReference>
<dbReference type="InterPro" id="IPR003680">
    <property type="entry name" value="Flavodoxin_fold"/>
</dbReference>